<dbReference type="Pfam" id="PF03945">
    <property type="entry name" value="Endotoxin_N"/>
    <property type="match status" value="1"/>
</dbReference>
<feature type="domain" description="Pesticidal crystal protein" evidence="6">
    <location>
        <begin position="530"/>
        <end position="660"/>
    </location>
</feature>
<organism evidence="8">
    <name type="scientific">Bacillus thuringiensis</name>
    <dbReference type="NCBI Taxonomy" id="1428"/>
    <lineage>
        <taxon>Bacteria</taxon>
        <taxon>Bacillati</taxon>
        <taxon>Bacillota</taxon>
        <taxon>Bacilli</taxon>
        <taxon>Bacillales</taxon>
        <taxon>Bacillaceae</taxon>
        <taxon>Bacillus</taxon>
        <taxon>Bacillus cereus group</taxon>
    </lineage>
</organism>
<evidence type="ECO:0000259" key="7">
    <source>
        <dbReference type="Pfam" id="PF03945"/>
    </source>
</evidence>
<dbReference type="GO" id="GO:0090729">
    <property type="term" value="F:toxin activity"/>
    <property type="evidence" value="ECO:0007669"/>
    <property type="project" value="UniProtKB-KW"/>
</dbReference>
<evidence type="ECO:0000256" key="3">
    <source>
        <dbReference type="ARBA" id="ARBA00022969"/>
    </source>
</evidence>
<dbReference type="PANTHER" id="PTHR37003:SF2">
    <property type="entry name" value="PESTICIDAL CRYSTAL PROTEIN N-TERMINAL DOMAIN-CONTAINING PROTEIN"/>
    <property type="match status" value="1"/>
</dbReference>
<dbReference type="InterPro" id="IPR005638">
    <property type="entry name" value="Pest_crys_dom-III"/>
</dbReference>
<reference evidence="8" key="1">
    <citation type="submission" date="2011-09" db="EMBL/GenBank/DDBJ databases">
        <authorList>
            <person name="You F.-T."/>
            <person name="Ren W.-H."/>
            <person name="Hou H.-H."/>
            <person name="Pei L.-L."/>
        </authorList>
    </citation>
    <scope>NUCLEOTIDE SEQUENCE</scope>
    <source>
        <strain evidence="8">HS18-1</strain>
    </source>
</reference>
<dbReference type="PANTHER" id="PTHR37003">
    <property type="entry name" value="ENDOTOXIN_N DOMAIN-CONTAINING PROTEIN-RELATED"/>
    <property type="match status" value="1"/>
</dbReference>
<dbReference type="Gene3D" id="1.20.190.10">
    <property type="entry name" value="Pesticidal crystal protein, N-terminal domain"/>
    <property type="match status" value="1"/>
</dbReference>
<evidence type="ECO:0000256" key="4">
    <source>
        <dbReference type="ARBA" id="ARBA00023026"/>
    </source>
</evidence>
<keyword evidence="3" id="KW-0749">Sporulation</keyword>
<sequence length="802" mass="90424">MDKKPKKILSMTLAVGILTGTYIPITSTALAETEQEPINRGSIETNPQIDSRAWIYNPYQGVSTGQFLDAFNGNIWKPLLTHIHNKGDAGSGTIAFLKGMMTTGLSLLPPPGSLLASIWDVFIPGTSVQNDIWLQIEKYVDERIDSKINDYHQYLMGAEYKGSMAMLQEYQRVLKIYNDSKKMSRIEEPGTPVIEAVRAADRDLKKFITIIQTPEKETDSIYQQITAPIFVQAANVHLLLLRDIIQFGDEWGIDKNQLQGYKEQQKELIKAYTDYAMKVYNDGLQKRINEADKINGPEDGYGIPAKPGPGEAYTNTHRWNYINEYIREYTLSVLDFVALFPSTDPSTYSTGAMQKNSRQIYSSISGTVTPSTQTWKDINNRLTSQEYKGELVAAEIRSYARIDALAPWFDRNSGTTYNTSWIGNTSGGVLRKITADYNNPLTKVNIGDQRTPFYFQLTHENGSAIPQFGQDDPRLKKRTFEFPNQKISDIQAFGKSTTPGLDGIDAVVFGFVDRNLDSKHDLMGNMLSSIPAEMYQEKSNFKPQMEPINAQQKAMKTDNTNSYLTYKVNSYKTQEYKIRYRVAANENSKISLSKKSGTNFEKIGDTNISKTVDAKDTVKGEYGYYKVIEGPIIKLNQGQNEIKLENTQGKFAIDRIELEPLGKNEVIAQDDFDNKRLNWINIGGIVNGGFMGKAGMIDKSGDTWTYIQDQLLPYSKYTLSMKVKLDSNNENEKQKVTIFTDNLKHERITKTVELKGKTDYQEIKLEFITNNDLANTHVGILTSNGTSNVLFDDVQVIGIKKG</sequence>
<evidence type="ECO:0000256" key="5">
    <source>
        <dbReference type="ARBA" id="ARBA00029653"/>
    </source>
</evidence>
<evidence type="ECO:0000313" key="8">
    <source>
        <dbReference type="EMBL" id="AEX56524.1"/>
    </source>
</evidence>
<keyword evidence="4" id="KW-0843">Virulence</keyword>
<dbReference type="InterPro" id="IPR008979">
    <property type="entry name" value="Galactose-bd-like_sf"/>
</dbReference>
<dbReference type="EMBL" id="JN646781">
    <property type="protein sequence ID" value="AEX56524.1"/>
    <property type="molecule type" value="Genomic_DNA"/>
</dbReference>
<feature type="domain" description="Pesticidal crystal protein" evidence="7">
    <location>
        <begin position="101"/>
        <end position="343"/>
    </location>
</feature>
<dbReference type="Gene3D" id="2.60.120.260">
    <property type="entry name" value="Galactose-binding domain-like"/>
    <property type="match status" value="2"/>
</dbReference>
<dbReference type="InterPro" id="IPR036716">
    <property type="entry name" value="Pest_crys_N_sf"/>
</dbReference>
<evidence type="ECO:0000259" key="6">
    <source>
        <dbReference type="Pfam" id="PF03944"/>
    </source>
</evidence>
<evidence type="ECO:0000256" key="1">
    <source>
        <dbReference type="ARBA" id="ARBA00007819"/>
    </source>
</evidence>
<evidence type="ECO:0000256" key="2">
    <source>
        <dbReference type="ARBA" id="ARBA00022656"/>
    </source>
</evidence>
<dbReference type="InterPro" id="IPR005639">
    <property type="entry name" value="Pest_crys_dom_I"/>
</dbReference>
<dbReference type="GO" id="GO:0030435">
    <property type="term" value="P:sporulation resulting in formation of a cellular spore"/>
    <property type="evidence" value="ECO:0007669"/>
    <property type="project" value="UniProtKB-KW"/>
</dbReference>
<comment type="similarity">
    <text evidence="1">Belongs to the delta endotoxin family.</text>
</comment>
<accession>A0A0M3KRL0</accession>
<proteinExistence type="inferred from homology"/>
<dbReference type="InterPro" id="IPR038979">
    <property type="entry name" value="Pest_crys"/>
</dbReference>
<dbReference type="Pfam" id="PF03944">
    <property type="entry name" value="Endotoxin_C"/>
    <property type="match status" value="1"/>
</dbReference>
<dbReference type="SUPFAM" id="SSF56849">
    <property type="entry name" value="delta-Endotoxin (insectocide), N-terminal domain"/>
    <property type="match status" value="1"/>
</dbReference>
<protein>
    <recommendedName>
        <fullName evidence="5">Crystaline entomocidal protoxin</fullName>
    </recommendedName>
</protein>
<keyword evidence="2" id="KW-0800">Toxin</keyword>
<name>A0A0M3KRL0_BACTU</name>
<dbReference type="SUPFAM" id="SSF49785">
    <property type="entry name" value="Galactose-binding domain-like"/>
    <property type="match status" value="2"/>
</dbReference>
<dbReference type="AlphaFoldDB" id="A0A0M3KRL0"/>
<dbReference type="GO" id="GO:0001907">
    <property type="term" value="P:symbiont-mediated killing of host cell"/>
    <property type="evidence" value="ECO:0007669"/>
    <property type="project" value="InterPro"/>
</dbReference>